<feature type="compositionally biased region" description="Basic and acidic residues" evidence="7">
    <location>
        <begin position="232"/>
        <end position="250"/>
    </location>
</feature>
<keyword evidence="5 6" id="KW-0482">Metalloprotease</keyword>
<keyword evidence="3 6" id="KW-0378">Hydrolase</keyword>
<dbReference type="Gene3D" id="3.30.2010.10">
    <property type="entry name" value="Metalloproteases ('zincins'), catalytic domain"/>
    <property type="match status" value="1"/>
</dbReference>
<keyword evidence="1 6" id="KW-0645">Protease</keyword>
<evidence type="ECO:0000256" key="4">
    <source>
        <dbReference type="ARBA" id="ARBA00022833"/>
    </source>
</evidence>
<evidence type="ECO:0000256" key="5">
    <source>
        <dbReference type="ARBA" id="ARBA00023049"/>
    </source>
</evidence>
<evidence type="ECO:0000256" key="7">
    <source>
        <dbReference type="SAM" id="MobiDB-lite"/>
    </source>
</evidence>
<organism evidence="10 11">
    <name type="scientific">Morganella psychrotolerans</name>
    <dbReference type="NCBI Taxonomy" id="368603"/>
    <lineage>
        <taxon>Bacteria</taxon>
        <taxon>Pseudomonadati</taxon>
        <taxon>Pseudomonadota</taxon>
        <taxon>Gammaproteobacteria</taxon>
        <taxon>Enterobacterales</taxon>
        <taxon>Morganellaceae</taxon>
        <taxon>Morganella</taxon>
    </lineage>
</organism>
<dbReference type="PANTHER" id="PTHR22726">
    <property type="entry name" value="METALLOENDOPEPTIDASE OMA1"/>
    <property type="match status" value="1"/>
</dbReference>
<evidence type="ECO:0000256" key="3">
    <source>
        <dbReference type="ARBA" id="ARBA00022801"/>
    </source>
</evidence>
<dbReference type="AlphaFoldDB" id="A0A1B8HAJ5"/>
<dbReference type="GO" id="GO:0016020">
    <property type="term" value="C:membrane"/>
    <property type="evidence" value="ECO:0007669"/>
    <property type="project" value="TreeGrafter"/>
</dbReference>
<comment type="caution">
    <text evidence="10">The sequence shown here is derived from an EMBL/GenBank/DDBJ whole genome shotgun (WGS) entry which is preliminary data.</text>
</comment>
<evidence type="ECO:0000256" key="2">
    <source>
        <dbReference type="ARBA" id="ARBA00022723"/>
    </source>
</evidence>
<protein>
    <submittedName>
        <fullName evidence="10">Metalloprotease</fullName>
    </submittedName>
</protein>
<dbReference type="STRING" id="368603.AYY16_12810"/>
<dbReference type="GO" id="GO:0046872">
    <property type="term" value="F:metal ion binding"/>
    <property type="evidence" value="ECO:0007669"/>
    <property type="project" value="UniProtKB-KW"/>
</dbReference>
<gene>
    <name evidence="10" type="ORF">AYY17_05565</name>
</gene>
<comment type="similarity">
    <text evidence="6">Belongs to the peptidase M48 family.</text>
</comment>
<dbReference type="GO" id="GO:0004222">
    <property type="term" value="F:metalloendopeptidase activity"/>
    <property type="evidence" value="ECO:0007669"/>
    <property type="project" value="InterPro"/>
</dbReference>
<dbReference type="Proteomes" id="UP000092247">
    <property type="component" value="Unassembled WGS sequence"/>
</dbReference>
<evidence type="ECO:0000256" key="8">
    <source>
        <dbReference type="SAM" id="SignalP"/>
    </source>
</evidence>
<dbReference type="InterPro" id="IPR051156">
    <property type="entry name" value="Mito/Outer_Membr_Metalloprot"/>
</dbReference>
<feature type="signal peptide" evidence="8">
    <location>
        <begin position="1"/>
        <end position="17"/>
    </location>
</feature>
<feature type="domain" description="Peptidase M48" evidence="9">
    <location>
        <begin position="72"/>
        <end position="243"/>
    </location>
</feature>
<evidence type="ECO:0000259" key="9">
    <source>
        <dbReference type="Pfam" id="PF01435"/>
    </source>
</evidence>
<evidence type="ECO:0000313" key="11">
    <source>
        <dbReference type="Proteomes" id="UP000092247"/>
    </source>
</evidence>
<evidence type="ECO:0000256" key="6">
    <source>
        <dbReference type="RuleBase" id="RU003983"/>
    </source>
</evidence>
<feature type="chain" id="PRO_5008609494" evidence="8">
    <location>
        <begin position="18"/>
        <end position="250"/>
    </location>
</feature>
<dbReference type="PANTHER" id="PTHR22726:SF8">
    <property type="entry name" value="METALLOPROTEASE YCAL"/>
    <property type="match status" value="1"/>
</dbReference>
<dbReference type="PROSITE" id="PS51257">
    <property type="entry name" value="PROKAR_LIPOPROTEIN"/>
    <property type="match status" value="1"/>
</dbReference>
<name>A0A1B8HAJ5_9GAMM</name>
<keyword evidence="4 6" id="KW-0862">Zinc</keyword>
<dbReference type="GO" id="GO:0051603">
    <property type="term" value="P:proteolysis involved in protein catabolic process"/>
    <property type="evidence" value="ECO:0007669"/>
    <property type="project" value="TreeGrafter"/>
</dbReference>
<comment type="cofactor">
    <cofactor evidence="6">
        <name>Zn(2+)</name>
        <dbReference type="ChEBI" id="CHEBI:29105"/>
    </cofactor>
    <text evidence="6">Binds 1 zinc ion per subunit.</text>
</comment>
<evidence type="ECO:0000313" key="10">
    <source>
        <dbReference type="EMBL" id="OBU06082.1"/>
    </source>
</evidence>
<dbReference type="InterPro" id="IPR001915">
    <property type="entry name" value="Peptidase_M48"/>
</dbReference>
<dbReference type="CDD" id="cd07334">
    <property type="entry name" value="M48C_loiP_like"/>
    <property type="match status" value="1"/>
</dbReference>
<dbReference type="EMBL" id="LZEX01000023">
    <property type="protein sequence ID" value="OBU06082.1"/>
    <property type="molecule type" value="Genomic_DNA"/>
</dbReference>
<keyword evidence="8" id="KW-0732">Signal</keyword>
<accession>A0A1B8HAJ5</accession>
<evidence type="ECO:0000256" key="1">
    <source>
        <dbReference type="ARBA" id="ARBA00022670"/>
    </source>
</evidence>
<sequence length="250" mass="26814">MKLKTALAIALTTTVLAGCQNMNYDALAQSGGQLFQAATLTDADMVKLTDGACKEMDAQNKVAPASSKYTARMNKIAKSLGSNIDGTNVNYKVYMTEDVNAWAMANGCVRVYSGLMDMMTDNEIEGVLGHEIGHVSLGHSRKAMQVAYSTVAAKTAAGSAGGVASQLSNSQFADMGVKLVNSQFSQHQESEADNYSYDLLKKRNISTEGLATGFEKFAALDKGKSSMFDSHPPSKERAENIRNKIAKDKK</sequence>
<dbReference type="Pfam" id="PF01435">
    <property type="entry name" value="Peptidase_M48"/>
    <property type="match status" value="1"/>
</dbReference>
<keyword evidence="2" id="KW-0479">Metal-binding</keyword>
<feature type="region of interest" description="Disordered" evidence="7">
    <location>
        <begin position="225"/>
        <end position="250"/>
    </location>
</feature>
<reference evidence="10 11" key="1">
    <citation type="submission" date="2016-06" db="EMBL/GenBank/DDBJ databases">
        <authorList>
            <person name="Kjaerup R.B."/>
            <person name="Dalgaard T.S."/>
            <person name="Juul-Madsen H.R."/>
        </authorList>
    </citation>
    <scope>NUCLEOTIDE SEQUENCE [LARGE SCALE GENOMIC DNA]</scope>
    <source>
        <strain evidence="10 11">GCSL-Mp3</strain>
    </source>
</reference>
<proteinExistence type="inferred from homology"/>
<dbReference type="RefSeq" id="WP_067424464.1">
    <property type="nucleotide sequence ID" value="NZ_CBCPID010000016.1"/>
</dbReference>